<reference evidence="2 3" key="2">
    <citation type="submission" date="2019-11" db="EMBL/GenBank/DDBJ databases">
        <authorList>
            <person name="Lu H."/>
        </authorList>
    </citation>
    <scope>NUCLEOTIDE SEQUENCE [LARGE SCALE GENOMIC DNA]</scope>
    <source>
        <strain evidence="2 3">FIM1</strain>
    </source>
</reference>
<keyword evidence="1" id="KW-0812">Transmembrane</keyword>
<feature type="transmembrane region" description="Helical" evidence="1">
    <location>
        <begin position="27"/>
        <end position="51"/>
    </location>
</feature>
<protein>
    <submittedName>
        <fullName evidence="2">Protein ECM7</fullName>
    </submittedName>
</protein>
<dbReference type="EMBL" id="CP015058">
    <property type="protein sequence ID" value="QGN16545.1"/>
    <property type="molecule type" value="Genomic_DNA"/>
</dbReference>
<reference evidence="2 3" key="1">
    <citation type="submission" date="2016-03" db="EMBL/GenBank/DDBJ databases">
        <title>How can Kluyveromyces marxianus grow so fast - potential evolutionary course in Saccharomyces Complex revealed by comparative genomics.</title>
        <authorList>
            <person name="Mo W."/>
            <person name="Lu W."/>
            <person name="Yang X."/>
            <person name="Qi J."/>
            <person name="Lv H."/>
        </authorList>
    </citation>
    <scope>NUCLEOTIDE SEQUENCE [LARGE SCALE GENOMIC DNA]</scope>
    <source>
        <strain evidence="2 3">FIM1</strain>
    </source>
</reference>
<gene>
    <name evidence="2" type="primary">ECM7</name>
    <name evidence="2" type="ORF">FIM1_3259</name>
</gene>
<feature type="transmembrane region" description="Helical" evidence="1">
    <location>
        <begin position="216"/>
        <end position="235"/>
    </location>
</feature>
<evidence type="ECO:0000313" key="3">
    <source>
        <dbReference type="Proteomes" id="UP000422736"/>
    </source>
</evidence>
<sequence>MRLNNFAPWRFLTVTLFHLDAFDTMMLWVRFGLSLSIIIFVLVLTAFSAIYPDKLFLGRFDTSSVDIFQGLFDKLSSSVVDDWYTGLNNGLGLTTSEVLVLTKYLESQVHDLPKYVKTSVYGWCTTKYAEEEVWQQDGTWKQIHNSTTETSCRFEGAHYLMNYRDLLNELGLGLVLSFAYGYKYKSGQLIDDTPEGKSFEKYIITFSWRKYQLLSVLYAIGVMEVAILVGIFPYYNLKYNPLRQRMSRILLHSLSVLKLLIFALAVVTVVCFTIITLSMRYKISIELDSYGFSYHLGGAWFTFLWLFAFSNIASCLLWSGYEWCITNPSILHDSEETTFMLGVHMIPMQKSSAGSRKNINIEETSYEGNLIRTNSSDTVYSRAEAILPSSAFHF</sequence>
<evidence type="ECO:0000256" key="1">
    <source>
        <dbReference type="SAM" id="Phobius"/>
    </source>
</evidence>
<evidence type="ECO:0000313" key="2">
    <source>
        <dbReference type="EMBL" id="QGN16545.1"/>
    </source>
</evidence>
<organism evidence="2 3">
    <name type="scientific">Kluyveromyces marxianus</name>
    <name type="common">Yeast</name>
    <name type="synonym">Candida kefyr</name>
    <dbReference type="NCBI Taxonomy" id="4911"/>
    <lineage>
        <taxon>Eukaryota</taxon>
        <taxon>Fungi</taxon>
        <taxon>Dikarya</taxon>
        <taxon>Ascomycota</taxon>
        <taxon>Saccharomycotina</taxon>
        <taxon>Saccharomycetes</taxon>
        <taxon>Saccharomycetales</taxon>
        <taxon>Saccharomycetaceae</taxon>
        <taxon>Kluyveromyces</taxon>
    </lineage>
</organism>
<dbReference type="PANTHER" id="PTHR28019">
    <property type="entry name" value="CELL MEMBRANE PROTEIN YLR413W-RELATED"/>
    <property type="match status" value="1"/>
</dbReference>
<dbReference type="PANTHER" id="PTHR28019:SF6">
    <property type="entry name" value="PROTEIN ECM7"/>
    <property type="match status" value="1"/>
</dbReference>
<name>A0ABX6EW14_KLUMA</name>
<dbReference type="Proteomes" id="UP000422736">
    <property type="component" value="Chromosome 5"/>
</dbReference>
<feature type="transmembrane region" description="Helical" evidence="1">
    <location>
        <begin position="299"/>
        <end position="321"/>
    </location>
</feature>
<proteinExistence type="predicted"/>
<dbReference type="Pfam" id="PF06687">
    <property type="entry name" value="SUR7"/>
    <property type="match status" value="1"/>
</dbReference>
<feature type="transmembrane region" description="Helical" evidence="1">
    <location>
        <begin position="256"/>
        <end position="279"/>
    </location>
</feature>
<accession>A0ABX6EW14</accession>
<keyword evidence="1" id="KW-1133">Transmembrane helix</keyword>
<dbReference type="InterPro" id="IPR052413">
    <property type="entry name" value="SUR7_domain"/>
</dbReference>
<dbReference type="InterPro" id="IPR009571">
    <property type="entry name" value="SUR7/Rim9-like_fungi"/>
</dbReference>
<keyword evidence="1" id="KW-0472">Membrane</keyword>
<keyword evidence="3" id="KW-1185">Reference proteome</keyword>